<dbReference type="AlphaFoldDB" id="A0A0P1BJV1"/>
<keyword evidence="2" id="KW-0808">Transferase</keyword>
<evidence type="ECO:0000313" key="2">
    <source>
        <dbReference type="EMBL" id="CEH16499.1"/>
    </source>
</evidence>
<protein>
    <submittedName>
        <fullName evidence="2">Rhodanese-related sulfurtransferase</fullName>
    </submittedName>
</protein>
<feature type="domain" description="Rhodanese" evidence="1">
    <location>
        <begin position="101"/>
        <end position="196"/>
    </location>
</feature>
<dbReference type="PANTHER" id="PTHR44086:SF10">
    <property type="entry name" value="THIOSULFATE SULFURTRANSFERASE_RHODANESE-LIKE DOMAIN-CONTAINING PROTEIN 3"/>
    <property type="match status" value="1"/>
</dbReference>
<organism evidence="2 3">
    <name type="scientific">Ceraceosorus bombacis</name>
    <dbReference type="NCBI Taxonomy" id="401625"/>
    <lineage>
        <taxon>Eukaryota</taxon>
        <taxon>Fungi</taxon>
        <taxon>Dikarya</taxon>
        <taxon>Basidiomycota</taxon>
        <taxon>Ustilaginomycotina</taxon>
        <taxon>Exobasidiomycetes</taxon>
        <taxon>Ceraceosorales</taxon>
        <taxon>Ceraceosoraceae</taxon>
        <taxon>Ceraceosorus</taxon>
    </lineage>
</organism>
<reference evidence="2 3" key="1">
    <citation type="submission" date="2014-09" db="EMBL/GenBank/DDBJ databases">
        <authorList>
            <person name="Magalhaes I.L.F."/>
            <person name="Oliveira U."/>
            <person name="Santos F.R."/>
            <person name="Vidigal T.H.D.A."/>
            <person name="Brescovit A.D."/>
            <person name="Santos A.J."/>
        </authorList>
    </citation>
    <scope>NUCLEOTIDE SEQUENCE [LARGE SCALE GENOMIC DNA]</scope>
</reference>
<dbReference type="InterPro" id="IPR001763">
    <property type="entry name" value="Rhodanese-like_dom"/>
</dbReference>
<dbReference type="CDD" id="cd01519">
    <property type="entry name" value="RHOD_HSP67B2"/>
    <property type="match status" value="1"/>
</dbReference>
<dbReference type="Pfam" id="PF00581">
    <property type="entry name" value="Rhodanese"/>
    <property type="match status" value="1"/>
</dbReference>
<accession>A0A0P1BJV1</accession>
<dbReference type="SUPFAM" id="SSF52821">
    <property type="entry name" value="Rhodanese/Cell cycle control phosphatase"/>
    <property type="match status" value="1"/>
</dbReference>
<dbReference type="STRING" id="401625.A0A0P1BJV1"/>
<dbReference type="GO" id="GO:0005739">
    <property type="term" value="C:mitochondrion"/>
    <property type="evidence" value="ECO:0007669"/>
    <property type="project" value="TreeGrafter"/>
</dbReference>
<name>A0A0P1BJV1_9BASI</name>
<dbReference type="PROSITE" id="PS50206">
    <property type="entry name" value="RHODANESE_3"/>
    <property type="match status" value="1"/>
</dbReference>
<dbReference type="InterPro" id="IPR036873">
    <property type="entry name" value="Rhodanese-like_dom_sf"/>
</dbReference>
<sequence length="199" mass="21547">MLASRAARNCASSTRFGAGQLVAIPRGAAIAKPQGMSTSATITHTSQSQQLRSCSAARKGLAHQSSAFHSSGVLSSKGAWAAKGPISYEELKPLTQAPPLDLTIIDVREPDEVQAGIIPSAVSVPLSQFNDAFDSNKGADFRKQYAFDRPAFDDKLVFYCRSGKRSQQALEFAQKNGWNNVRNYTGSWLDWVKHEEGGK</sequence>
<dbReference type="SMART" id="SM00450">
    <property type="entry name" value="RHOD"/>
    <property type="match status" value="1"/>
</dbReference>
<dbReference type="Proteomes" id="UP000054845">
    <property type="component" value="Unassembled WGS sequence"/>
</dbReference>
<keyword evidence="3" id="KW-1185">Reference proteome</keyword>
<dbReference type="PANTHER" id="PTHR44086">
    <property type="entry name" value="THIOSULFATE SULFURTRANSFERASE RDL2, MITOCHONDRIAL-RELATED"/>
    <property type="match status" value="1"/>
</dbReference>
<evidence type="ECO:0000313" key="3">
    <source>
        <dbReference type="Proteomes" id="UP000054845"/>
    </source>
</evidence>
<dbReference type="EMBL" id="CCYA01000318">
    <property type="protein sequence ID" value="CEH16499.1"/>
    <property type="molecule type" value="Genomic_DNA"/>
</dbReference>
<dbReference type="GO" id="GO:0004792">
    <property type="term" value="F:thiosulfate-cyanide sulfurtransferase activity"/>
    <property type="evidence" value="ECO:0007669"/>
    <property type="project" value="TreeGrafter"/>
</dbReference>
<dbReference type="Gene3D" id="3.40.250.10">
    <property type="entry name" value="Rhodanese-like domain"/>
    <property type="match status" value="1"/>
</dbReference>
<proteinExistence type="predicted"/>
<dbReference type="OrthoDB" id="566238at2759"/>
<evidence type="ECO:0000259" key="1">
    <source>
        <dbReference type="PROSITE" id="PS50206"/>
    </source>
</evidence>